<proteinExistence type="predicted"/>
<reference evidence="1 2" key="1">
    <citation type="journal article" date="2018" name="Sci. Rep.">
        <title>Genomic signatures of local adaptation to the degree of environmental predictability in rotifers.</title>
        <authorList>
            <person name="Franch-Gras L."/>
            <person name="Hahn C."/>
            <person name="Garcia-Roger E.M."/>
            <person name="Carmona M.J."/>
            <person name="Serra M."/>
            <person name="Gomez A."/>
        </authorList>
    </citation>
    <scope>NUCLEOTIDE SEQUENCE [LARGE SCALE GENOMIC DNA]</scope>
    <source>
        <strain evidence="1">HYR1</strain>
    </source>
</reference>
<evidence type="ECO:0000313" key="1">
    <source>
        <dbReference type="EMBL" id="RNA34029.1"/>
    </source>
</evidence>
<name>A0A3M7SE73_BRAPC</name>
<comment type="caution">
    <text evidence="1">The sequence shown here is derived from an EMBL/GenBank/DDBJ whole genome shotgun (WGS) entry which is preliminary data.</text>
</comment>
<dbReference type="Proteomes" id="UP000276133">
    <property type="component" value="Unassembled WGS sequence"/>
</dbReference>
<evidence type="ECO:0000313" key="2">
    <source>
        <dbReference type="Proteomes" id="UP000276133"/>
    </source>
</evidence>
<organism evidence="1 2">
    <name type="scientific">Brachionus plicatilis</name>
    <name type="common">Marine rotifer</name>
    <name type="synonym">Brachionus muelleri</name>
    <dbReference type="NCBI Taxonomy" id="10195"/>
    <lineage>
        <taxon>Eukaryota</taxon>
        <taxon>Metazoa</taxon>
        <taxon>Spiralia</taxon>
        <taxon>Gnathifera</taxon>
        <taxon>Rotifera</taxon>
        <taxon>Eurotatoria</taxon>
        <taxon>Monogononta</taxon>
        <taxon>Pseudotrocha</taxon>
        <taxon>Ploima</taxon>
        <taxon>Brachionidae</taxon>
        <taxon>Brachionus</taxon>
    </lineage>
</organism>
<protein>
    <submittedName>
        <fullName evidence="1">Uncharacterized protein</fullName>
    </submittedName>
</protein>
<keyword evidence="2" id="KW-1185">Reference proteome</keyword>
<gene>
    <name evidence="1" type="ORF">BpHYR1_023498</name>
</gene>
<dbReference type="AlphaFoldDB" id="A0A3M7SE73"/>
<sequence length="77" mass="9333">MSVRFVLNANQETNKRKSLDISSKFQLKRQSLKRLRRNENKISHFVKPLRNFVNINIKTDDLILFYSYKNKKIYLTK</sequence>
<dbReference type="EMBL" id="REGN01001534">
    <property type="protein sequence ID" value="RNA34029.1"/>
    <property type="molecule type" value="Genomic_DNA"/>
</dbReference>
<accession>A0A3M7SE73</accession>